<dbReference type="AlphaFoldDB" id="A0A8C6PKN7"/>
<reference evidence="3" key="2">
    <citation type="submission" date="2025-05" db="UniProtKB">
        <authorList>
            <consortium name="Ensembl"/>
        </authorList>
    </citation>
    <scope>IDENTIFICATION</scope>
</reference>
<dbReference type="Gene3D" id="2.40.10.10">
    <property type="entry name" value="Trypsin-like serine proteases"/>
    <property type="match status" value="2"/>
</dbReference>
<evidence type="ECO:0000313" key="3">
    <source>
        <dbReference type="Ensembl" id="ENSNFUP00015045351.1"/>
    </source>
</evidence>
<dbReference type="InterPro" id="IPR009003">
    <property type="entry name" value="Peptidase_S1_PA"/>
</dbReference>
<evidence type="ECO:0000313" key="4">
    <source>
        <dbReference type="Proteomes" id="UP000694548"/>
    </source>
</evidence>
<sequence length="620" mass="70310">MAPKRLKVGHKQPDIRAFTVPRKSVPGTSCNTPGKQPEPQTPTCTPLRVKNEDGGDYVVSRLHHFTVKLSPSDQKEYYIDCDQPRTVLEAIKSTLSTHEKMPTCADENIIIQMGKEDRESILATHFPCTCVPDGESLIISCKSEKVEVLEERDAEVHPQDKYSVFYIDTVGGLNTKTKDLFRSKISKQYKKLCVYGVKGITVKEALTRDGRFMSLGEFELSDNENPNLLTLCTQKVDNLHQKTFKICLPLNKRQGIEKSTRSMSEVMSQSGKSVKRAMQERGSIDIEEIHELLRQQFPDLKRLMECKFPEGSYQKQLNLRKENFGKIQQAFSEVHRIKTLLEMGKSVCKVIVENVRQGTGFVLFDNFILTNAHLFKGCMKGNELKGHIKVHALFNYEKPEPDISYFHFIVKSLINFDTELDYAVLELEPEGQKLNKQKNTKNIKVPPGLLGKLGPKPENGEACIIGHPAGGVKKIDSTCIIEPEKRVQAVNDHLARYLDTMMVVQIINQIKDQGIEEIFMGGDKEDVSTYHTYMYHGASGSPVFDAHGQLFGLHTAGFYYEFVEKNSVIEYAQPILAIFEKFVLDLKTSGNIQILDRVKELVTDNEKLKEILEVEPMEEE</sequence>
<gene>
    <name evidence="3" type="primary">LOC107395102</name>
    <name evidence="2" type="ORF">G4P62_017647</name>
</gene>
<evidence type="ECO:0000256" key="1">
    <source>
        <dbReference type="SAM" id="MobiDB-lite"/>
    </source>
</evidence>
<organism evidence="3 4">
    <name type="scientific">Nothobranchius furzeri</name>
    <name type="common">Turquoise killifish</name>
    <dbReference type="NCBI Taxonomy" id="105023"/>
    <lineage>
        <taxon>Eukaryota</taxon>
        <taxon>Metazoa</taxon>
        <taxon>Chordata</taxon>
        <taxon>Craniata</taxon>
        <taxon>Vertebrata</taxon>
        <taxon>Euteleostomi</taxon>
        <taxon>Actinopterygii</taxon>
        <taxon>Neopterygii</taxon>
        <taxon>Teleostei</taxon>
        <taxon>Neoteleostei</taxon>
        <taxon>Acanthomorphata</taxon>
        <taxon>Ovalentaria</taxon>
        <taxon>Atherinomorphae</taxon>
        <taxon>Cyprinodontiformes</taxon>
        <taxon>Nothobranchiidae</taxon>
        <taxon>Nothobranchius</taxon>
    </lineage>
</organism>
<dbReference type="GeneID" id="107395102"/>
<dbReference type="Proteomes" id="UP000694548">
    <property type="component" value="Unassembled WGS sequence"/>
</dbReference>
<dbReference type="RefSeq" id="XP_015829871.3">
    <property type="nucleotide sequence ID" value="XM_015974385.3"/>
</dbReference>
<accession>A0A8C6PKN7</accession>
<dbReference type="OMA" id="IMMGGEK"/>
<dbReference type="KEGG" id="nfu:107395102"/>
<dbReference type="GO" id="GO:0005634">
    <property type="term" value="C:nucleus"/>
    <property type="evidence" value="ECO:0007669"/>
    <property type="project" value="TreeGrafter"/>
</dbReference>
<dbReference type="GO" id="GO:0000785">
    <property type="term" value="C:chromatin"/>
    <property type="evidence" value="ECO:0007669"/>
    <property type="project" value="TreeGrafter"/>
</dbReference>
<keyword evidence="4" id="KW-1185">Reference proteome</keyword>
<dbReference type="RefSeq" id="XP_054593040.2">
    <property type="nucleotide sequence ID" value="XM_054737065.2"/>
</dbReference>
<dbReference type="GeneTree" id="ENSGT00390000005182"/>
<dbReference type="Pfam" id="PF13365">
    <property type="entry name" value="Trypsin_2"/>
    <property type="match status" value="1"/>
</dbReference>
<dbReference type="Ensembl" id="ENSNFUT00015047331.1">
    <property type="protein sequence ID" value="ENSNFUP00015045351.1"/>
    <property type="gene ID" value="ENSNFUG00015021555.1"/>
</dbReference>
<protein>
    <submittedName>
        <fullName evidence="2 3">Protein FAM111A-like</fullName>
    </submittedName>
</protein>
<name>A0A8C6PKN7_NOTFU</name>
<feature type="region of interest" description="Disordered" evidence="1">
    <location>
        <begin position="16"/>
        <end position="48"/>
    </location>
</feature>
<proteinExistence type="predicted"/>
<reference evidence="2" key="1">
    <citation type="submission" date="2020-03" db="EMBL/GenBank/DDBJ databases">
        <title>Intra-Species Differences in Population Size shape Life History and Genome Evolution.</title>
        <authorList>
            <person name="Willemsen D."/>
            <person name="Cui R."/>
            <person name="Valenzano D.R."/>
        </authorList>
    </citation>
    <scope>NUCLEOTIDE SEQUENCE</scope>
    <source>
        <strain evidence="2">GRZ</strain>
        <tissue evidence="2">Whole</tissue>
    </source>
</reference>
<dbReference type="SUPFAM" id="SSF50494">
    <property type="entry name" value="Trypsin-like serine proteases"/>
    <property type="match status" value="1"/>
</dbReference>
<dbReference type="PANTHER" id="PTHR14389">
    <property type="entry name" value="SI:CH1073-475A24.1"/>
    <property type="match status" value="1"/>
</dbReference>
<dbReference type="InterPro" id="IPR043504">
    <property type="entry name" value="Peptidase_S1_PA_chymotrypsin"/>
</dbReference>
<dbReference type="EMBL" id="JAAVVJ010000001">
    <property type="protein sequence ID" value="KAF7231506.1"/>
    <property type="molecule type" value="Genomic_DNA"/>
</dbReference>
<evidence type="ECO:0000313" key="2">
    <source>
        <dbReference type="EMBL" id="KAF7231506.1"/>
    </source>
</evidence>
<dbReference type="GO" id="GO:0006260">
    <property type="term" value="P:DNA replication"/>
    <property type="evidence" value="ECO:0007669"/>
    <property type="project" value="TreeGrafter"/>
</dbReference>
<dbReference type="OrthoDB" id="10025068at2759"/>
<dbReference type="Proteomes" id="UP000822369">
    <property type="component" value="Chromosome 1"/>
</dbReference>
<dbReference type="PANTHER" id="PTHR14389:SF3">
    <property type="entry name" value="PROTEIN FAM111A-LIKE"/>
    <property type="match status" value="1"/>
</dbReference>